<dbReference type="Proteomes" id="UP001054945">
    <property type="component" value="Unassembled WGS sequence"/>
</dbReference>
<gene>
    <name evidence="1" type="ORF">CEXT_53311</name>
</gene>
<evidence type="ECO:0000313" key="2">
    <source>
        <dbReference type="Proteomes" id="UP001054945"/>
    </source>
</evidence>
<proteinExistence type="predicted"/>
<name>A0AAV4URE4_CAEEX</name>
<dbReference type="AlphaFoldDB" id="A0AAV4URE4"/>
<reference evidence="1 2" key="1">
    <citation type="submission" date="2021-06" db="EMBL/GenBank/DDBJ databases">
        <title>Caerostris extrusa draft genome.</title>
        <authorList>
            <person name="Kono N."/>
            <person name="Arakawa K."/>
        </authorList>
    </citation>
    <scope>NUCLEOTIDE SEQUENCE [LARGE SCALE GENOMIC DNA]</scope>
</reference>
<evidence type="ECO:0000313" key="1">
    <source>
        <dbReference type="EMBL" id="GIY60293.1"/>
    </source>
</evidence>
<keyword evidence="2" id="KW-1185">Reference proteome</keyword>
<protein>
    <submittedName>
        <fullName evidence="1">Uncharacterized protein</fullName>
    </submittedName>
</protein>
<organism evidence="1 2">
    <name type="scientific">Caerostris extrusa</name>
    <name type="common">Bark spider</name>
    <name type="synonym">Caerostris bankana</name>
    <dbReference type="NCBI Taxonomy" id="172846"/>
    <lineage>
        <taxon>Eukaryota</taxon>
        <taxon>Metazoa</taxon>
        <taxon>Ecdysozoa</taxon>
        <taxon>Arthropoda</taxon>
        <taxon>Chelicerata</taxon>
        <taxon>Arachnida</taxon>
        <taxon>Araneae</taxon>
        <taxon>Araneomorphae</taxon>
        <taxon>Entelegynae</taxon>
        <taxon>Araneoidea</taxon>
        <taxon>Araneidae</taxon>
        <taxon>Caerostris</taxon>
    </lineage>
</organism>
<sequence length="92" mass="10738">MIEKSKTHLASNPFPLLLQKIGQNSSKPLTTHCSGSSKSFNPTEKYFFPFEFQFLFHFNFFFCLFNCRGAHPDEWPKRGYNVPTVLFPDNQN</sequence>
<accession>A0AAV4URE4</accession>
<comment type="caution">
    <text evidence="1">The sequence shown here is derived from an EMBL/GenBank/DDBJ whole genome shotgun (WGS) entry which is preliminary data.</text>
</comment>
<dbReference type="EMBL" id="BPLR01013306">
    <property type="protein sequence ID" value="GIY60293.1"/>
    <property type="molecule type" value="Genomic_DNA"/>
</dbReference>